<reference evidence="1 2" key="1">
    <citation type="journal article" date="2012" name="J. Bacteriol.">
        <title>Draft Genome Sequence of Mesorhizobium alhagi CCNWXJ12-2T, a Novel Salt-Resistant Species Isolated from the Desert of Northwestern China.</title>
        <authorList>
            <person name="Zhou M."/>
            <person name="Chen W."/>
            <person name="Chen H."/>
            <person name="Wei G."/>
        </authorList>
    </citation>
    <scope>NUCLEOTIDE SEQUENCE [LARGE SCALE GENOMIC DNA]</scope>
    <source>
        <strain evidence="1 2">CCNWXJ12-2</strain>
    </source>
</reference>
<dbReference type="PATRIC" id="fig|1107882.3.peg.2391"/>
<dbReference type="InterPro" id="IPR050177">
    <property type="entry name" value="Lipid_A_modif_metabolic_enz"/>
</dbReference>
<dbReference type="SUPFAM" id="SSF51735">
    <property type="entry name" value="NAD(P)-binding Rossmann-fold domains"/>
    <property type="match status" value="1"/>
</dbReference>
<dbReference type="EMBL" id="AHAM01000094">
    <property type="protein sequence ID" value="EHK56988.1"/>
    <property type="molecule type" value="Genomic_DNA"/>
</dbReference>
<dbReference type="Gene3D" id="3.40.50.720">
    <property type="entry name" value="NAD(P)-binding Rossmann-like Domain"/>
    <property type="match status" value="1"/>
</dbReference>
<sequence length="281" mass="29826">MVGPDTDLLLSCVAFDAADAECLARAGRKAGRIVAISSASVYRDDEGRTLDEASECGFPAFPVPLTEESPTVAPGPETYSTRKIAMEKALLDGSSCPVTILRPCAIHGPESKHAREWWFVKRLLDGRTAIPLAYGGQSRFQTTSAAAIADAVMEAVAGNLPAVANVSDADCPTVAEIGRAIMDVMDGRAELVGLPDAPTHPPKLGATPWSVRLPMVCSAAATAEATYAQSVGPAVRWLVDNVRSENWRERLPQLAAYHNDHFDYQADERALQLPGAASLAA</sequence>
<evidence type="ECO:0000313" key="1">
    <source>
        <dbReference type="EMBL" id="EHK56988.1"/>
    </source>
</evidence>
<dbReference type="Proteomes" id="UP000003250">
    <property type="component" value="Unassembled WGS sequence"/>
</dbReference>
<keyword evidence="2" id="KW-1185">Reference proteome</keyword>
<accession>H0HQL1</accession>
<dbReference type="PANTHER" id="PTHR43245:SF13">
    <property type="entry name" value="UDP-D-APIOSE_UDP-D-XYLOSE SYNTHASE 2"/>
    <property type="match status" value="1"/>
</dbReference>
<dbReference type="PANTHER" id="PTHR43245">
    <property type="entry name" value="BIFUNCTIONAL POLYMYXIN RESISTANCE PROTEIN ARNA"/>
    <property type="match status" value="1"/>
</dbReference>
<dbReference type="InterPro" id="IPR036291">
    <property type="entry name" value="NAD(P)-bd_dom_sf"/>
</dbReference>
<organism evidence="1 2">
    <name type="scientific">Mesorhizobium alhagi CCNWXJ12-2</name>
    <dbReference type="NCBI Taxonomy" id="1107882"/>
    <lineage>
        <taxon>Bacteria</taxon>
        <taxon>Pseudomonadati</taxon>
        <taxon>Pseudomonadota</taxon>
        <taxon>Alphaproteobacteria</taxon>
        <taxon>Hyphomicrobiales</taxon>
        <taxon>Phyllobacteriaceae</taxon>
        <taxon>Allomesorhizobium</taxon>
    </lineage>
</organism>
<gene>
    <name evidence="1" type="ORF">MAXJ12_12207</name>
</gene>
<protein>
    <submittedName>
        <fullName evidence="1">Putative reductase</fullName>
    </submittedName>
</protein>
<dbReference type="AlphaFoldDB" id="H0HQL1"/>
<evidence type="ECO:0000313" key="2">
    <source>
        <dbReference type="Proteomes" id="UP000003250"/>
    </source>
</evidence>
<name>H0HQL1_9HYPH</name>
<proteinExistence type="predicted"/>